<sequence length="141" mass="15856">MSETNNHSFDVKGLNSLALAYMGDAIYEVQVRHHLLLLGKTKPNQLHREATKFVSAKAQAAILHELLEKEILTEEELAVVRRGRNAKSGTVPKNTDVLTYRHSTAFEALIGYLYLIDNQIRLQTIIDMAVAIAEEQGTRKK</sequence>
<keyword evidence="4" id="KW-0460">Magnesium</keyword>
<dbReference type="GO" id="GO:0004525">
    <property type="term" value="F:ribonuclease III activity"/>
    <property type="evidence" value="ECO:0007669"/>
    <property type="project" value="InterPro"/>
</dbReference>
<dbReference type="CDD" id="cd00593">
    <property type="entry name" value="RIBOc"/>
    <property type="match status" value="1"/>
</dbReference>
<keyword evidence="4" id="KW-0690">Ribosome biogenesis</keyword>
<name>A0A0Q3WVI0_9BACI</name>
<evidence type="ECO:0000256" key="4">
    <source>
        <dbReference type="HAMAP-Rule" id="MF_01468"/>
    </source>
</evidence>
<dbReference type="GO" id="GO:0005737">
    <property type="term" value="C:cytoplasm"/>
    <property type="evidence" value="ECO:0007669"/>
    <property type="project" value="UniProtKB-SubCell"/>
</dbReference>
<dbReference type="GO" id="GO:0006364">
    <property type="term" value="P:rRNA processing"/>
    <property type="evidence" value="ECO:0007669"/>
    <property type="project" value="UniProtKB-UniRule"/>
</dbReference>
<dbReference type="SMART" id="SM00535">
    <property type="entry name" value="RIBOc"/>
    <property type="match status" value="1"/>
</dbReference>
<evidence type="ECO:0000313" key="7">
    <source>
        <dbReference type="Proteomes" id="UP000051888"/>
    </source>
</evidence>
<protein>
    <recommendedName>
        <fullName evidence="4">Mini-ribonuclease 3</fullName>
        <shortName evidence="4">Mini-3</shortName>
        <shortName evidence="4">Mini-RNase 3</shortName>
        <ecNumber evidence="4">3.1.26.-</ecNumber>
    </recommendedName>
    <alternativeName>
        <fullName evidence="4">Mini-RNase III</fullName>
        <shortName evidence="4">Mini-III</shortName>
    </alternativeName>
</protein>
<dbReference type="InterPro" id="IPR008226">
    <property type="entry name" value="Mini3_fam"/>
</dbReference>
<feature type="domain" description="RNase III" evidence="5">
    <location>
        <begin position="2"/>
        <end position="135"/>
    </location>
</feature>
<dbReference type="AlphaFoldDB" id="A0A0Q3WVI0"/>
<evidence type="ECO:0000259" key="5">
    <source>
        <dbReference type="SMART" id="SM00535"/>
    </source>
</evidence>
<gene>
    <name evidence="4" type="primary">mrnC</name>
    <name evidence="6" type="ORF">AN964_00110</name>
</gene>
<keyword evidence="7" id="KW-1185">Reference proteome</keyword>
<reference evidence="6 7" key="1">
    <citation type="submission" date="2015-09" db="EMBL/GenBank/DDBJ databases">
        <title>Genome sequencing project for genomic taxonomy and phylogenomics of Bacillus-like bacteria.</title>
        <authorList>
            <person name="Liu B."/>
            <person name="Wang J."/>
            <person name="Zhu Y."/>
            <person name="Liu G."/>
            <person name="Chen Q."/>
            <person name="Chen Z."/>
            <person name="Lan J."/>
            <person name="Che J."/>
            <person name="Ge C."/>
            <person name="Shi H."/>
            <person name="Pan Z."/>
            <person name="Liu X."/>
        </authorList>
    </citation>
    <scope>NUCLEOTIDE SEQUENCE [LARGE SCALE GENOMIC DNA]</scope>
    <source>
        <strain evidence="6 7">LMG 18435</strain>
    </source>
</reference>
<keyword evidence="4" id="KW-0963">Cytoplasm</keyword>
<organism evidence="6 7">
    <name type="scientific">Heyndrickxia shackletonii</name>
    <dbReference type="NCBI Taxonomy" id="157838"/>
    <lineage>
        <taxon>Bacteria</taxon>
        <taxon>Bacillati</taxon>
        <taxon>Bacillota</taxon>
        <taxon>Bacilli</taxon>
        <taxon>Bacillales</taxon>
        <taxon>Bacillaceae</taxon>
        <taxon>Heyndrickxia</taxon>
    </lineage>
</organism>
<dbReference type="RefSeq" id="WP_055737783.1">
    <property type="nucleotide sequence ID" value="NZ_JAAIWL010000027.1"/>
</dbReference>
<comment type="subcellular location">
    <subcellularLocation>
        <location evidence="4">Cytoplasm</location>
    </subcellularLocation>
</comment>
<dbReference type="SUPFAM" id="SSF69065">
    <property type="entry name" value="RNase III domain-like"/>
    <property type="match status" value="1"/>
</dbReference>
<comment type="function">
    <text evidence="4">Involved in correct processing of both the 5' and 3' ends of 23S rRNA precursor. Processes 30S rRNA precursor transcript even in absence of ribonuclease 3 (Rnc); Rnc processes 30S rRNA into smaller rRNA precursors.</text>
</comment>
<dbReference type="PIRSF" id="PIRSF005520">
    <property type="entry name" value="UCP005520"/>
    <property type="match status" value="1"/>
</dbReference>
<feature type="active site" evidence="4">
    <location>
        <position position="24"/>
    </location>
</feature>
<dbReference type="Pfam" id="PF00636">
    <property type="entry name" value="Ribonuclease_3"/>
    <property type="match status" value="1"/>
</dbReference>
<accession>A0A0Q3WVI0</accession>
<evidence type="ECO:0000256" key="2">
    <source>
        <dbReference type="ARBA" id="ARBA00022759"/>
    </source>
</evidence>
<dbReference type="InterPro" id="IPR000999">
    <property type="entry name" value="RNase_III_dom"/>
</dbReference>
<dbReference type="InterPro" id="IPR036389">
    <property type="entry name" value="RNase_III_sf"/>
</dbReference>
<keyword evidence="4" id="KW-0694">RNA-binding</keyword>
<keyword evidence="4" id="KW-0699">rRNA-binding</keyword>
<evidence type="ECO:0000256" key="1">
    <source>
        <dbReference type="ARBA" id="ARBA00022722"/>
    </source>
</evidence>
<dbReference type="Proteomes" id="UP000051888">
    <property type="component" value="Unassembled WGS sequence"/>
</dbReference>
<proteinExistence type="inferred from homology"/>
<dbReference type="GO" id="GO:0019843">
    <property type="term" value="F:rRNA binding"/>
    <property type="evidence" value="ECO:0007669"/>
    <property type="project" value="UniProtKB-UniRule"/>
</dbReference>
<dbReference type="PATRIC" id="fig|157838.3.peg.35"/>
<dbReference type="Gene3D" id="1.10.1520.10">
    <property type="entry name" value="Ribonuclease III domain"/>
    <property type="match status" value="1"/>
</dbReference>
<comment type="similarity">
    <text evidence="4">Belongs to the MrnC RNase family.</text>
</comment>
<keyword evidence="3 4" id="KW-0378">Hydrolase</keyword>
<dbReference type="PANTHER" id="PTHR34276">
    <property type="entry name" value="MINI-RIBONUCLEASE 3"/>
    <property type="match status" value="1"/>
</dbReference>
<keyword evidence="1 4" id="KW-0540">Nuclease</keyword>
<comment type="subunit">
    <text evidence="4">Homodimer.</text>
</comment>
<dbReference type="HAMAP" id="MF_01468">
    <property type="entry name" value="RNase_Mini_III"/>
    <property type="match status" value="1"/>
</dbReference>
<comment type="caution">
    <text evidence="6">The sequence shown here is derived from an EMBL/GenBank/DDBJ whole genome shotgun (WGS) entry which is preliminary data.</text>
</comment>
<dbReference type="EMBL" id="LJJC01000004">
    <property type="protein sequence ID" value="KQL52103.1"/>
    <property type="molecule type" value="Genomic_DNA"/>
</dbReference>
<evidence type="ECO:0000256" key="3">
    <source>
        <dbReference type="ARBA" id="ARBA00022801"/>
    </source>
</evidence>
<dbReference type="EC" id="3.1.26.-" evidence="4"/>
<keyword evidence="2 4" id="KW-0255">Endonuclease</keyword>
<evidence type="ECO:0000313" key="6">
    <source>
        <dbReference type="EMBL" id="KQL52103.1"/>
    </source>
</evidence>
<dbReference type="PANTHER" id="PTHR34276:SF1">
    <property type="entry name" value="MINI-RIBONUCLEASE 3"/>
    <property type="match status" value="1"/>
</dbReference>
<keyword evidence="4" id="KW-0698">rRNA processing</keyword>
<dbReference type="STRING" id="157838.AN964_00110"/>
<comment type="cofactor">
    <cofactor evidence="4">
        <name>Mg(2+)</name>
        <dbReference type="ChEBI" id="CHEBI:18420"/>
    </cofactor>
</comment>